<keyword evidence="2" id="KW-0472">Membrane</keyword>
<sequence>MKLYIALWSKRKPVKKLSAHSTRKKITRGNTFPIMLYVLIQILILCQVWGKMSLIELISTHRNTFTFIDEENRKALVIKPDRRMGPFRSELEDTIGLMYNKRFLSPEIKIEYSVKVEQTDYKNPIYTYTRDYSLDRVRDDNDLQYEGDLLKYKKEYFSTLLEMFPSMHGYVSIWSDKTDSFYTFINSKDVKEHKHEILASLFLLSRGVNVRLEIYKSENQTELVLRTADKRNEHFRVSMNALVKSSNKNAKSIDLFEEVLQEKAVAVINFFIENRKKRAFKEEKNYSEEEMHRLYIKRKYVNSPSFLIHTYIYYCLENIKETTSFIKAVYDLLYEYLLYGHMLQEERKVKQIKNYICNKFALFSENIVENTLNGQHGQENEIRHIFERHFLQKDEWWPGVKYIEFNYQEEVPPYYIPIDSFVDLMYLSPLAGIVPFRKNIPSLRVLSSLSANIYVPDDMSVCAGDNTIPLFNFFIDYGETALLGLLRWAFYNRDKNICTADHIESASEELKSFFRKHRHMHGVVSKKLHDEWNQVVGGLSNQKIQYMRSDRNHLTPGFINMLYVIKEITGVGETEKIDKFRKCLDLMDDEKKIREVRMLYSKYLNNTKNTMEEKNVLERNIREIIYEKELNKKKRYENALKHGKKTIDEDNIELEIDRLVDSMKKKEKKSLSELIKSYNEENKVLKDELGNDIKNYLIEVIKKIALYKDFSLEIRVICKQTIIHKCCDVFGKLEVFYNINTENDYFIRKYFSNFNSLPRALARELKKEQPPYPHLNGYKFIIYPKYHDNTTVEIKWKTIFKLYRKYNIFEDLWPLRTNIELCVIEILSFYLYKTLAMSELEIYNKTLFKPDYTRYDVLGYGKCSGYIDTLLVRPEFHGIEYRRNYALRLLLHAKKQKYRKESPFVYLVDNIVGSIIFMDGDFKDAMFLFLSLEFAEQYYPHITIDKHAYKDPACFTYLLTELLKFIDIRASLYEILEFDNIITSILVMLRRNCLKDSYYTKFKEFITKKLDQDGKHLLIRILTQDGDTIKNITKIVQAMQETEKAHPVNWYEKHSNEFLHWIIWGANEFRFASWAFIVKKCYELIDAPEPKEIDFSGHSSNWGVDIDLKQLTAKIRSIVSSQNTALESLKVKITQTLHSLSK</sequence>
<dbReference type="GeneID" id="77676880"/>
<feature type="transmembrane region" description="Helical" evidence="2">
    <location>
        <begin position="32"/>
        <end position="50"/>
    </location>
</feature>
<dbReference type="Proteomes" id="UP000054524">
    <property type="component" value="Unassembled WGS sequence"/>
</dbReference>
<dbReference type="HOGENOM" id="CLU_009683_0_0_1"/>
<proteinExistence type="predicted"/>
<accession>A0A086J1A0</accession>
<keyword evidence="1" id="KW-0175">Coiled coil</keyword>
<evidence type="ECO:0000313" key="4">
    <source>
        <dbReference type="Proteomes" id="UP000054524"/>
    </source>
</evidence>
<name>A0A086J1A0_NEMA1</name>
<evidence type="ECO:0000313" key="3">
    <source>
        <dbReference type="EMBL" id="KFG25918.1"/>
    </source>
</evidence>
<comment type="caution">
    <text evidence="3">The sequence shown here is derived from an EMBL/GenBank/DDBJ whole genome shotgun (WGS) entry which is preliminary data.</text>
</comment>
<keyword evidence="2" id="KW-1133">Transmembrane helix</keyword>
<keyword evidence="4" id="KW-1185">Reference proteome</keyword>
<dbReference type="AlphaFoldDB" id="A0A086J1A0"/>
<evidence type="ECO:0000256" key="1">
    <source>
        <dbReference type="SAM" id="Coils"/>
    </source>
</evidence>
<gene>
    <name evidence="3" type="ORF">NESG_01907</name>
</gene>
<evidence type="ECO:0000256" key="2">
    <source>
        <dbReference type="SAM" id="Phobius"/>
    </source>
</evidence>
<protein>
    <submittedName>
        <fullName evidence="3">Uncharacterized protein</fullName>
    </submittedName>
</protein>
<reference evidence="3 4" key="1">
    <citation type="journal article" date="2014" name="Genome Announc.">
        <title>Genome Sequence of the Microsporidian Species Nematocida sp1 Strain ERTm6 (ATCC PRA-372).</title>
        <authorList>
            <person name="Bakowski M.A."/>
            <person name="Priest M."/>
            <person name="Young S."/>
            <person name="Cuomo C.A."/>
            <person name="Troemel E.R."/>
        </authorList>
    </citation>
    <scope>NUCLEOTIDE SEQUENCE [LARGE SCALE GENOMIC DNA]</scope>
    <source>
        <strain evidence="3 4">ERTm6</strain>
    </source>
</reference>
<feature type="coiled-coil region" evidence="1">
    <location>
        <begin position="649"/>
        <end position="688"/>
    </location>
</feature>
<dbReference type="EMBL" id="AKIJ01000004">
    <property type="protein sequence ID" value="KFG25918.1"/>
    <property type="molecule type" value="Genomic_DNA"/>
</dbReference>
<organism evidence="3 4">
    <name type="scientific">Nematocida ausubeli (strain ATCC PRA-371 / ERTm2)</name>
    <name type="common">Nematode killer fungus</name>
    <dbReference type="NCBI Taxonomy" id="1913371"/>
    <lineage>
        <taxon>Eukaryota</taxon>
        <taxon>Fungi</taxon>
        <taxon>Fungi incertae sedis</taxon>
        <taxon>Microsporidia</taxon>
        <taxon>Nematocida</taxon>
    </lineage>
</organism>
<keyword evidence="2" id="KW-0812">Transmembrane</keyword>
<dbReference type="RefSeq" id="XP_052904473.1">
    <property type="nucleotide sequence ID" value="XM_053049523.1"/>
</dbReference>